<accession>A0ABP0DIT6</accession>
<evidence type="ECO:0000256" key="6">
    <source>
        <dbReference type="ARBA" id="ARBA00022490"/>
    </source>
</evidence>
<reference evidence="10 11" key="1">
    <citation type="submission" date="2024-01" db="EMBL/GenBank/DDBJ databases">
        <authorList>
            <person name="Allen C."/>
            <person name="Tagirdzhanova G."/>
        </authorList>
    </citation>
    <scope>NUCLEOTIDE SEQUENCE [LARGE SCALE GENOMIC DNA]</scope>
    <source>
        <strain evidence="10 11">CBS 119000</strain>
    </source>
</reference>
<evidence type="ECO:0000256" key="8">
    <source>
        <dbReference type="SAM" id="MobiDB-lite"/>
    </source>
</evidence>
<feature type="compositionally biased region" description="Basic residues" evidence="8">
    <location>
        <begin position="363"/>
        <end position="375"/>
    </location>
</feature>
<comment type="similarity">
    <text evidence="4">Belongs to the RTC4 family.</text>
</comment>
<organism evidence="10 11">
    <name type="scientific">Sporothrix epigloea</name>
    <dbReference type="NCBI Taxonomy" id="1892477"/>
    <lineage>
        <taxon>Eukaryota</taxon>
        <taxon>Fungi</taxon>
        <taxon>Dikarya</taxon>
        <taxon>Ascomycota</taxon>
        <taxon>Pezizomycotina</taxon>
        <taxon>Sordariomycetes</taxon>
        <taxon>Sordariomycetidae</taxon>
        <taxon>Ophiostomatales</taxon>
        <taxon>Ophiostomataceae</taxon>
        <taxon>Sporothrix</taxon>
    </lineage>
</organism>
<evidence type="ECO:0000256" key="7">
    <source>
        <dbReference type="ARBA" id="ARBA00023242"/>
    </source>
</evidence>
<feature type="compositionally biased region" description="Acidic residues" evidence="8">
    <location>
        <begin position="654"/>
        <end position="677"/>
    </location>
</feature>
<comment type="caution">
    <text evidence="10">The sequence shown here is derived from an EMBL/GenBank/DDBJ whole genome shotgun (WGS) entry which is preliminary data.</text>
</comment>
<evidence type="ECO:0000313" key="10">
    <source>
        <dbReference type="EMBL" id="CAK7267192.1"/>
    </source>
</evidence>
<protein>
    <recommendedName>
        <fullName evidence="5">Restriction of telomere capping protein 4</fullName>
    </recommendedName>
</protein>
<feature type="compositionally biased region" description="Basic and acidic residues" evidence="8">
    <location>
        <begin position="378"/>
        <end position="396"/>
    </location>
</feature>
<feature type="compositionally biased region" description="Low complexity" evidence="8">
    <location>
        <begin position="153"/>
        <end position="167"/>
    </location>
</feature>
<keyword evidence="7" id="KW-0539">Nucleus</keyword>
<feature type="region of interest" description="Disordered" evidence="8">
    <location>
        <begin position="648"/>
        <end position="677"/>
    </location>
</feature>
<feature type="compositionally biased region" description="Polar residues" evidence="8">
    <location>
        <begin position="168"/>
        <end position="179"/>
    </location>
</feature>
<comment type="function">
    <text evidence="1">May be involved in a process influencing telomere capping.</text>
</comment>
<dbReference type="Pfam" id="PF14474">
    <property type="entry name" value="RTC4"/>
    <property type="match status" value="1"/>
</dbReference>
<feature type="region of interest" description="Disordered" evidence="8">
    <location>
        <begin position="22"/>
        <end position="405"/>
    </location>
</feature>
<dbReference type="InterPro" id="IPR039024">
    <property type="entry name" value="RTC4"/>
</dbReference>
<dbReference type="InterPro" id="IPR028094">
    <property type="entry name" value="RTC4_C"/>
</dbReference>
<feature type="compositionally biased region" description="Basic and acidic residues" evidence="8">
    <location>
        <begin position="219"/>
        <end position="228"/>
    </location>
</feature>
<dbReference type="PANTHER" id="PTHR41391">
    <property type="entry name" value="RESTRICTION OF TELOMERE CAPPING PROTEIN 4"/>
    <property type="match status" value="1"/>
</dbReference>
<evidence type="ECO:0000256" key="5">
    <source>
        <dbReference type="ARBA" id="ARBA00015162"/>
    </source>
</evidence>
<evidence type="ECO:0000256" key="2">
    <source>
        <dbReference type="ARBA" id="ARBA00004123"/>
    </source>
</evidence>
<gene>
    <name evidence="10" type="ORF">SEPCBS119000_002415</name>
</gene>
<dbReference type="EMBL" id="CAWUON010000025">
    <property type="protein sequence ID" value="CAK7267192.1"/>
    <property type="molecule type" value="Genomic_DNA"/>
</dbReference>
<dbReference type="Proteomes" id="UP001642502">
    <property type="component" value="Unassembled WGS sequence"/>
</dbReference>
<evidence type="ECO:0000256" key="4">
    <source>
        <dbReference type="ARBA" id="ARBA00009461"/>
    </source>
</evidence>
<evidence type="ECO:0000256" key="1">
    <source>
        <dbReference type="ARBA" id="ARBA00002738"/>
    </source>
</evidence>
<feature type="compositionally biased region" description="Low complexity" evidence="8">
    <location>
        <begin position="98"/>
        <end position="110"/>
    </location>
</feature>
<evidence type="ECO:0000256" key="3">
    <source>
        <dbReference type="ARBA" id="ARBA00004496"/>
    </source>
</evidence>
<keyword evidence="6" id="KW-0963">Cytoplasm</keyword>
<evidence type="ECO:0000313" key="11">
    <source>
        <dbReference type="Proteomes" id="UP001642502"/>
    </source>
</evidence>
<feature type="domain" description="Restriction of telomere capping protein 4 C-terminal" evidence="9">
    <location>
        <begin position="540"/>
        <end position="658"/>
    </location>
</feature>
<feature type="compositionally biased region" description="Basic and acidic residues" evidence="8">
    <location>
        <begin position="339"/>
        <end position="357"/>
    </location>
</feature>
<dbReference type="PANTHER" id="PTHR41391:SF1">
    <property type="entry name" value="RESTRICTION OF TELOMERE CAPPING PROTEIN 4"/>
    <property type="match status" value="1"/>
</dbReference>
<evidence type="ECO:0000259" key="9">
    <source>
        <dbReference type="SMART" id="SM01312"/>
    </source>
</evidence>
<feature type="compositionally biased region" description="Polar residues" evidence="8">
    <location>
        <begin position="136"/>
        <end position="149"/>
    </location>
</feature>
<keyword evidence="11" id="KW-1185">Reference proteome</keyword>
<feature type="compositionally biased region" description="Basic and acidic residues" evidence="8">
    <location>
        <begin position="308"/>
        <end position="318"/>
    </location>
</feature>
<comment type="subcellular location">
    <subcellularLocation>
        <location evidence="3">Cytoplasm</location>
    </subcellularLocation>
    <subcellularLocation>
        <location evidence="2">Nucleus</location>
    </subcellularLocation>
</comment>
<sequence length="677" mass="75032">MNSSHRNRRAVRIAAPNSVLVRAVNGKRENKAAAVKGKRHEREPVAVDAPPLSSSDEEIETPNTSASERERQGSSQPRTQRRPGLLIAADHKKGRGSGNTSDGSSSSSQRGTKRRYSRDEEDSEESEERKAPARSVINSYGTAFSQTARPTRKATYGTSKKTYKSTTQRSVSATATTSIRPDAQRVQPVFKHHKHNVSDDSEPDEQSESDKKSKKSSHSKADTADLKSRKQAASSSRLPTPPSTARFVRPRELTSEEESPAEEAEQHEATPVKKFQHSKWAESDEEEDRKEQKVPETKTIAFQHSRWKNSDDESDASKTRPARPKAKTAAASKSKPRAKSAERAGDADEDAKTDVKAVLKSRQSWRQKLEKKKLGIRGSKDDRRTRFGQLELEKETSPPPPRAVFRMPTYESVTSHTADQDDGIHDEVDDVEADADADSASRDGPAYTGDIVCPLCKAVLDEDVLRDLLADHHLLCGIAAGRVHRVQLNLLKFDEKLRFCAGHKQRAGRATWTARGYPAIDWTALPARLPKYEAHVRKVILGTMPSPFRATWESSSFSSSSLFAPGYYGRRGLRVLSDAIVQRHAKILSRRAVEDRLLASRGMVQFVQAVLVPELAVLLIQEDLQAMGGGKRKTGSSLDEARRVLHESAALGEEVMDEERDVVEDEDEEGGTDEDGR</sequence>
<dbReference type="SMART" id="SM01312">
    <property type="entry name" value="RTC4"/>
    <property type="match status" value="1"/>
</dbReference>
<name>A0ABP0DIT6_9PEZI</name>
<proteinExistence type="inferred from homology"/>